<name>A0A1W6WZ78_BACTU</name>
<organism evidence="1 2">
    <name type="scientific">Bacillus thuringiensis</name>
    <dbReference type="NCBI Taxonomy" id="1428"/>
    <lineage>
        <taxon>Bacteria</taxon>
        <taxon>Bacillati</taxon>
        <taxon>Bacillota</taxon>
        <taxon>Bacilli</taxon>
        <taxon>Bacillales</taxon>
        <taxon>Bacillaceae</taxon>
        <taxon>Bacillus</taxon>
        <taxon>Bacillus cereus group</taxon>
    </lineage>
</organism>
<dbReference type="GeneID" id="67466850"/>
<geneLocation type="plasmid" evidence="1 2">
    <name>poh2</name>
</geneLocation>
<dbReference type="RefSeq" id="WP_000653194.1">
    <property type="nucleotide sequence ID" value="NZ_CM010226.1"/>
</dbReference>
<accession>A0A1W6WZ78</accession>
<dbReference type="EMBL" id="CP021063">
    <property type="protein sequence ID" value="ARP61599.1"/>
    <property type="molecule type" value="Genomic_DNA"/>
</dbReference>
<evidence type="ECO:0000313" key="1">
    <source>
        <dbReference type="EMBL" id="ARP61599.1"/>
    </source>
</evidence>
<evidence type="ECO:0000313" key="2">
    <source>
        <dbReference type="Proteomes" id="UP000194143"/>
    </source>
</evidence>
<gene>
    <name evidence="1" type="ORF">CAB88_31815</name>
</gene>
<dbReference type="AlphaFoldDB" id="A0A1W6WZ78"/>
<reference evidence="1 2" key="1">
    <citation type="submission" date="2017-04" db="EMBL/GenBank/DDBJ databases">
        <title>Complete Genome Sequence of Bacillus thuringiensis type Strain ATCC 10792.</title>
        <authorList>
            <person name="Oh D.-H."/>
            <person name="Park B.-J."/>
            <person name="Shuai W."/>
            <person name="Chelliah R."/>
        </authorList>
    </citation>
    <scope>NUCLEOTIDE SEQUENCE [LARGE SCALE GENOMIC DNA]</scope>
    <source>
        <strain evidence="1 2">ATCC 10792</strain>
        <plasmid evidence="1 2">poh2</plasmid>
    </source>
</reference>
<dbReference type="KEGG" id="bthy:AQ980_31305"/>
<keyword evidence="2" id="KW-1185">Reference proteome</keyword>
<protein>
    <submittedName>
        <fullName evidence="1">Uncharacterized protein</fullName>
    </submittedName>
</protein>
<keyword evidence="1" id="KW-0614">Plasmid</keyword>
<sequence>MKDIYSFVAKKDNTVVDCDSYLLENQEEAGYMANTILCNYLEVNEEGVNKIEIFKYDNVNFMFIGTIENVTE</sequence>
<proteinExistence type="predicted"/>
<dbReference type="Proteomes" id="UP000194143">
    <property type="component" value="Plasmid poh2"/>
</dbReference>